<feature type="transmembrane region" description="Helical" evidence="1">
    <location>
        <begin position="162"/>
        <end position="184"/>
    </location>
</feature>
<feature type="transmembrane region" description="Helical" evidence="1">
    <location>
        <begin position="28"/>
        <end position="46"/>
    </location>
</feature>
<sequence>MSNFADKTDKRTMSTSEEYARMMARSRIDGALVGVMWAVGFLFTVAGFTNPAWSFAAMIISIASPFYALSRMKKFRRRVLGNSMSFRHALGYAIMMMICATLIFAAVQLVYFQFLDNGYFLEHYSNILRSPEMAETFGNYGLSGQDVESVIAVLSEMRPVEVVIQFLSGNILFSMLLSLPLALFAKKGNNHKAYGNDDEGSTLI</sequence>
<dbReference type="InterPro" id="IPR025250">
    <property type="entry name" value="DUF4199"/>
</dbReference>
<dbReference type="AlphaFoldDB" id="A0A3S0P7C8"/>
<feature type="transmembrane region" description="Helical" evidence="1">
    <location>
        <begin position="90"/>
        <end position="114"/>
    </location>
</feature>
<keyword evidence="1" id="KW-1133">Transmembrane helix</keyword>
<dbReference type="EMBL" id="RYYU01000001">
    <property type="protein sequence ID" value="RUL58622.1"/>
    <property type="molecule type" value="Genomic_DNA"/>
</dbReference>
<evidence type="ECO:0000256" key="1">
    <source>
        <dbReference type="SAM" id="Phobius"/>
    </source>
</evidence>
<comment type="caution">
    <text evidence="2">The sequence shown here is derived from an EMBL/GenBank/DDBJ whole genome shotgun (WGS) entry which is preliminary data.</text>
</comment>
<reference evidence="2 3" key="1">
    <citation type="submission" date="2018-12" db="EMBL/GenBank/DDBJ databases">
        <title>Genome sequencing of Prevotella sp. KCOM 3155 (= JS262).</title>
        <authorList>
            <person name="Kook J.-K."/>
            <person name="Park S.-N."/>
            <person name="Lim Y.K."/>
        </authorList>
    </citation>
    <scope>NUCLEOTIDE SEQUENCE [LARGE SCALE GENOMIC DNA]</scope>
    <source>
        <strain evidence="2 3">KCOM 3155</strain>
    </source>
</reference>
<accession>A0A3S0P7C8</accession>
<evidence type="ECO:0000313" key="2">
    <source>
        <dbReference type="EMBL" id="RUL58622.1"/>
    </source>
</evidence>
<protein>
    <submittedName>
        <fullName evidence="2">DUF4199 domain-containing protein</fullName>
    </submittedName>
</protein>
<dbReference type="Proteomes" id="UP000278983">
    <property type="component" value="Unassembled WGS sequence"/>
</dbReference>
<keyword evidence="1" id="KW-0812">Transmembrane</keyword>
<gene>
    <name evidence="2" type="ORF">EHV08_01770</name>
</gene>
<keyword evidence="3" id="KW-1185">Reference proteome</keyword>
<proteinExistence type="predicted"/>
<dbReference type="Pfam" id="PF13858">
    <property type="entry name" value="DUF4199"/>
    <property type="match status" value="1"/>
</dbReference>
<keyword evidence="1" id="KW-0472">Membrane</keyword>
<organism evidence="2 3">
    <name type="scientific">Prevotella koreensis</name>
    <dbReference type="NCBI Taxonomy" id="2490854"/>
    <lineage>
        <taxon>Bacteria</taxon>
        <taxon>Pseudomonadati</taxon>
        <taxon>Bacteroidota</taxon>
        <taxon>Bacteroidia</taxon>
        <taxon>Bacteroidales</taxon>
        <taxon>Prevotellaceae</taxon>
        <taxon>Prevotella</taxon>
    </lineage>
</organism>
<feature type="transmembrane region" description="Helical" evidence="1">
    <location>
        <begin position="52"/>
        <end position="69"/>
    </location>
</feature>
<evidence type="ECO:0000313" key="3">
    <source>
        <dbReference type="Proteomes" id="UP000278983"/>
    </source>
</evidence>
<name>A0A3S0P7C8_9BACT</name>